<dbReference type="RefSeq" id="WP_196992662.1">
    <property type="nucleotide sequence ID" value="NZ_JADWYR010000003.1"/>
</dbReference>
<name>A0A931MDU2_9BACT</name>
<sequence>MQTYPTKRKRLTALISATKILSSTCQLFIIDKRSKKPHGCAVLVTCNSKYYCLSNSHVFNKSKFPNVYMLTRDNEYVLLEGGLMYSEPSFGNNINNDTFDVGIMELTEQVKDKFFGYTFLELDQIETSVTLLRNNVTMIAAYPATKTKFDSKTKSLKFNPLIVRTIPITKDYSNIGFPKAYHHVVDFPKKSFKETSTEQRMTAAQPHGMSGSGLWILAGKSELDYQPFLIGILSEYHENKSMIFSTKIDLYLSIIKQLFDNSLPYNGIKVDLTVN</sequence>
<gene>
    <name evidence="1" type="ORF">I5907_20170</name>
</gene>
<dbReference type="SUPFAM" id="SSF50494">
    <property type="entry name" value="Trypsin-like serine proteases"/>
    <property type="match status" value="1"/>
</dbReference>
<dbReference type="Proteomes" id="UP000628448">
    <property type="component" value="Unassembled WGS sequence"/>
</dbReference>
<organism evidence="1 2">
    <name type="scientific">Panacibacter microcysteis</name>
    <dbReference type="NCBI Taxonomy" id="2793269"/>
    <lineage>
        <taxon>Bacteria</taxon>
        <taxon>Pseudomonadati</taxon>
        <taxon>Bacteroidota</taxon>
        <taxon>Chitinophagia</taxon>
        <taxon>Chitinophagales</taxon>
        <taxon>Chitinophagaceae</taxon>
        <taxon>Panacibacter</taxon>
    </lineage>
</organism>
<accession>A0A931MDU2</accession>
<reference evidence="1" key="1">
    <citation type="submission" date="2020-11" db="EMBL/GenBank/DDBJ databases">
        <title>Bacterial whole genome sequence for Panacibacter sp. DH6.</title>
        <authorList>
            <person name="Le V."/>
            <person name="Ko S."/>
            <person name="Ahn C.-Y."/>
            <person name="Oh H.-M."/>
        </authorList>
    </citation>
    <scope>NUCLEOTIDE SEQUENCE</scope>
    <source>
        <strain evidence="1">DH6</strain>
    </source>
</reference>
<keyword evidence="2" id="KW-1185">Reference proteome</keyword>
<dbReference type="EMBL" id="JADWYR010000003">
    <property type="protein sequence ID" value="MBG9378563.1"/>
    <property type="molecule type" value="Genomic_DNA"/>
</dbReference>
<protein>
    <submittedName>
        <fullName evidence="1">Uncharacterized protein</fullName>
    </submittedName>
</protein>
<dbReference type="AlphaFoldDB" id="A0A931MDU2"/>
<evidence type="ECO:0000313" key="1">
    <source>
        <dbReference type="EMBL" id="MBG9378563.1"/>
    </source>
</evidence>
<comment type="caution">
    <text evidence="1">The sequence shown here is derived from an EMBL/GenBank/DDBJ whole genome shotgun (WGS) entry which is preliminary data.</text>
</comment>
<evidence type="ECO:0000313" key="2">
    <source>
        <dbReference type="Proteomes" id="UP000628448"/>
    </source>
</evidence>
<proteinExistence type="predicted"/>
<dbReference type="InterPro" id="IPR009003">
    <property type="entry name" value="Peptidase_S1_PA"/>
</dbReference>